<sequence length="290" mass="33468">MASSLCRSTSLLNFYVQRVAIVDIKEIKTTPNGHHSEWAYAILVTWSDTSNHKIYRTYSNITSLYNLAYKLRYYDRPNTVKKWPHLPKVPGRGFFEWSTIKLLVRNQEKVDLFLQVLISLPVQVSRDKAVLDFFERCETDGYNFTSLEIHSTANSPNIFGKSKNCNDSWSDSETSPTELSPVESLDGNGNGCRTKKPPNYLPVRSCFEPDDVTNGYQTLLHDVTSFDLFEDYDCSYTPKSCYQTPRNKEVAMRTSISDEHWSRECQEIISPYSPNKAYFYLVHICEVPIE</sequence>
<evidence type="ECO:0000259" key="3">
    <source>
        <dbReference type="PROSITE" id="PS50195"/>
    </source>
</evidence>
<keyword evidence="1" id="KW-0677">Repeat</keyword>
<comment type="caution">
    <text evidence="4">The sequence shown here is derived from an EMBL/GenBank/DDBJ whole genome shotgun (WGS) entry which is preliminary data.</text>
</comment>
<feature type="domain" description="PX" evidence="3">
    <location>
        <begin position="18"/>
        <end position="141"/>
    </location>
</feature>
<evidence type="ECO:0000313" key="4">
    <source>
        <dbReference type="EMBL" id="CAK8672517.1"/>
    </source>
</evidence>
<dbReference type="InterPro" id="IPR051228">
    <property type="entry name" value="NADPH_Oxidase/PX-Domain"/>
</dbReference>
<dbReference type="Pfam" id="PF00787">
    <property type="entry name" value="PX"/>
    <property type="match status" value="1"/>
</dbReference>
<dbReference type="EMBL" id="CAWYQH010000001">
    <property type="protein sequence ID" value="CAK8672517.1"/>
    <property type="molecule type" value="Genomic_DNA"/>
</dbReference>
<dbReference type="PROSITE" id="PS50195">
    <property type="entry name" value="PX"/>
    <property type="match status" value="1"/>
</dbReference>
<dbReference type="InterPro" id="IPR036871">
    <property type="entry name" value="PX_dom_sf"/>
</dbReference>
<name>A0ABP0F2M1_CLALP</name>
<dbReference type="InterPro" id="IPR001683">
    <property type="entry name" value="PX_dom"/>
</dbReference>
<evidence type="ECO:0000256" key="1">
    <source>
        <dbReference type="ARBA" id="ARBA00022737"/>
    </source>
</evidence>
<feature type="region of interest" description="Disordered" evidence="2">
    <location>
        <begin position="166"/>
        <end position="188"/>
    </location>
</feature>
<evidence type="ECO:0000256" key="2">
    <source>
        <dbReference type="SAM" id="MobiDB-lite"/>
    </source>
</evidence>
<reference evidence="4 5" key="1">
    <citation type="submission" date="2024-02" db="EMBL/GenBank/DDBJ databases">
        <authorList>
            <person name="Daric V."/>
            <person name="Darras S."/>
        </authorList>
    </citation>
    <scope>NUCLEOTIDE SEQUENCE [LARGE SCALE GENOMIC DNA]</scope>
</reference>
<dbReference type="Gene3D" id="3.30.1520.10">
    <property type="entry name" value="Phox-like domain"/>
    <property type="match status" value="1"/>
</dbReference>
<evidence type="ECO:0000313" key="5">
    <source>
        <dbReference type="Proteomes" id="UP001642483"/>
    </source>
</evidence>
<proteinExistence type="predicted"/>
<protein>
    <recommendedName>
        <fullName evidence="3">PX domain-containing protein</fullName>
    </recommendedName>
</protein>
<dbReference type="SUPFAM" id="SSF64268">
    <property type="entry name" value="PX domain"/>
    <property type="match status" value="1"/>
</dbReference>
<dbReference type="PANTHER" id="PTHR15706">
    <property type="entry name" value="SH3 MULTIPLE DOMAIN"/>
    <property type="match status" value="1"/>
</dbReference>
<gene>
    <name evidence="4" type="ORF">CVLEPA_LOCUS1459</name>
</gene>
<dbReference type="Proteomes" id="UP001642483">
    <property type="component" value="Unassembled WGS sequence"/>
</dbReference>
<feature type="compositionally biased region" description="Polar residues" evidence="2">
    <location>
        <begin position="166"/>
        <end position="178"/>
    </location>
</feature>
<keyword evidence="5" id="KW-1185">Reference proteome</keyword>
<dbReference type="PANTHER" id="PTHR15706:SF2">
    <property type="entry name" value="SH3 AND PX DOMAIN-CONTAINING PROTEIN 2A"/>
    <property type="match status" value="1"/>
</dbReference>
<organism evidence="4 5">
    <name type="scientific">Clavelina lepadiformis</name>
    <name type="common">Light-bulb sea squirt</name>
    <name type="synonym">Ascidia lepadiformis</name>
    <dbReference type="NCBI Taxonomy" id="159417"/>
    <lineage>
        <taxon>Eukaryota</taxon>
        <taxon>Metazoa</taxon>
        <taxon>Chordata</taxon>
        <taxon>Tunicata</taxon>
        <taxon>Ascidiacea</taxon>
        <taxon>Aplousobranchia</taxon>
        <taxon>Clavelinidae</taxon>
        <taxon>Clavelina</taxon>
    </lineage>
</organism>
<accession>A0ABP0F2M1</accession>